<feature type="compositionally biased region" description="Basic and acidic residues" evidence="1">
    <location>
        <begin position="239"/>
        <end position="248"/>
    </location>
</feature>
<feature type="region of interest" description="Disordered" evidence="1">
    <location>
        <begin position="234"/>
        <end position="253"/>
    </location>
</feature>
<name>A0A2I2FL38_ASPCN</name>
<protein>
    <submittedName>
        <fullName evidence="2">Uncharacterized protein</fullName>
    </submittedName>
</protein>
<dbReference type="Proteomes" id="UP000234585">
    <property type="component" value="Unassembled WGS sequence"/>
</dbReference>
<dbReference type="AlphaFoldDB" id="A0A2I2FL38"/>
<feature type="region of interest" description="Disordered" evidence="1">
    <location>
        <begin position="147"/>
        <end position="228"/>
    </location>
</feature>
<dbReference type="SUPFAM" id="SSF89957">
    <property type="entry name" value="MTH1187/YkoF-like"/>
    <property type="match status" value="1"/>
</dbReference>
<accession>A0A2I2FL38</accession>
<feature type="compositionally biased region" description="Basic and acidic residues" evidence="1">
    <location>
        <begin position="206"/>
        <end position="215"/>
    </location>
</feature>
<keyword evidence="3" id="KW-1185">Reference proteome</keyword>
<dbReference type="InterPro" id="IPR029756">
    <property type="entry name" value="MTH1187/YkoF-like"/>
</dbReference>
<feature type="compositionally biased region" description="Basic and acidic residues" evidence="1">
    <location>
        <begin position="149"/>
        <end position="164"/>
    </location>
</feature>
<dbReference type="OrthoDB" id="4505177at2759"/>
<dbReference type="Gene3D" id="3.30.70.930">
    <property type="match status" value="1"/>
</dbReference>
<feature type="region of interest" description="Disordered" evidence="1">
    <location>
        <begin position="266"/>
        <end position="310"/>
    </location>
</feature>
<gene>
    <name evidence="2" type="ORF">BDW47DRAFT_99947</name>
</gene>
<feature type="compositionally biased region" description="Basic and acidic residues" evidence="1">
    <location>
        <begin position="266"/>
        <end position="284"/>
    </location>
</feature>
<organism evidence="2 3">
    <name type="scientific">Aspergillus candidus</name>
    <dbReference type="NCBI Taxonomy" id="41067"/>
    <lineage>
        <taxon>Eukaryota</taxon>
        <taxon>Fungi</taxon>
        <taxon>Dikarya</taxon>
        <taxon>Ascomycota</taxon>
        <taxon>Pezizomycotina</taxon>
        <taxon>Eurotiomycetes</taxon>
        <taxon>Eurotiomycetidae</taxon>
        <taxon>Eurotiales</taxon>
        <taxon>Aspergillaceae</taxon>
        <taxon>Aspergillus</taxon>
        <taxon>Aspergillus subgen. Circumdati</taxon>
    </lineage>
</organism>
<sequence>MRVRAHNRMSPDTMIKPVLSLCTVKFSFLPIHSMDICFKKRANDVERFIGNSGLRHKVFLSNMIAVEGTWDQIFQLIWDVHNLIDGDGMPRIQASISLKTGQGLGPMPRCDMSCCESTDANRAHTIDTADEMRPLGAPIYDWSYAGPTDARRSHTSDKADETQSLRETSYGWSPRSPDAKRSHPNGKADEIQSLGEASYGWSPRSPDVERSHPCDQADETQSLGEASCGWSRTASLDTEGSHPSDKADGTQSLGVSSYDWSWTGYRDTKRSHSSDKADETKSLGETDYGWSVTGSLDSKRSHTSNKAEGNLELERYLESVNRLVARRAENESPDSTSCL</sequence>
<reference evidence="2 3" key="1">
    <citation type="submission" date="2017-12" db="EMBL/GenBank/DDBJ databases">
        <authorList>
            <consortium name="DOE Joint Genome Institute"/>
            <person name="Haridas S."/>
            <person name="Kjaerbolling I."/>
            <person name="Vesth T.C."/>
            <person name="Frisvad J.C."/>
            <person name="Nybo J.L."/>
            <person name="Theobald S."/>
            <person name="Kuo A."/>
            <person name="Bowyer P."/>
            <person name="Matsuda Y."/>
            <person name="Mondo S."/>
            <person name="Lyhne E.K."/>
            <person name="Kogle M.E."/>
            <person name="Clum A."/>
            <person name="Lipzen A."/>
            <person name="Salamov A."/>
            <person name="Ngan C.Y."/>
            <person name="Daum C."/>
            <person name="Chiniquy J."/>
            <person name="Barry K."/>
            <person name="LaButti K."/>
            <person name="Simmons B.A."/>
            <person name="Magnuson J.K."/>
            <person name="Mortensen U.H."/>
            <person name="Larsen T.O."/>
            <person name="Grigoriev I.V."/>
            <person name="Baker S.E."/>
            <person name="Andersen M.R."/>
            <person name="Nordberg H.P."/>
            <person name="Cantor M.N."/>
            <person name="Hua S.X."/>
        </authorList>
    </citation>
    <scope>NUCLEOTIDE SEQUENCE [LARGE SCALE GENOMIC DNA]</scope>
    <source>
        <strain evidence="2 3">CBS 102.13</strain>
    </source>
</reference>
<evidence type="ECO:0000313" key="2">
    <source>
        <dbReference type="EMBL" id="PLB41332.1"/>
    </source>
</evidence>
<feature type="compositionally biased region" description="Basic and acidic residues" evidence="1">
    <location>
        <begin position="177"/>
        <end position="190"/>
    </location>
</feature>
<dbReference type="RefSeq" id="XP_024675344.1">
    <property type="nucleotide sequence ID" value="XM_024820967.1"/>
</dbReference>
<proteinExistence type="predicted"/>
<dbReference type="GeneID" id="36528127"/>
<evidence type="ECO:0000256" key="1">
    <source>
        <dbReference type="SAM" id="MobiDB-lite"/>
    </source>
</evidence>
<feature type="compositionally biased region" description="Polar residues" evidence="1">
    <location>
        <begin position="219"/>
        <end position="228"/>
    </location>
</feature>
<dbReference type="EMBL" id="KZ559121">
    <property type="protein sequence ID" value="PLB41332.1"/>
    <property type="molecule type" value="Genomic_DNA"/>
</dbReference>
<evidence type="ECO:0000313" key="3">
    <source>
        <dbReference type="Proteomes" id="UP000234585"/>
    </source>
</evidence>